<organism evidence="1">
    <name type="scientific">Clostridioides difficile</name>
    <name type="common">Peptoclostridium difficile</name>
    <dbReference type="NCBI Taxonomy" id="1496"/>
    <lineage>
        <taxon>Bacteria</taxon>
        <taxon>Bacillati</taxon>
        <taxon>Bacillota</taxon>
        <taxon>Clostridia</taxon>
        <taxon>Peptostreptococcales</taxon>
        <taxon>Peptostreptococcaceae</taxon>
        <taxon>Clostridioides</taxon>
    </lineage>
</organism>
<gene>
    <name evidence="1" type="ORF">BN1096_840034</name>
</gene>
<dbReference type="InterPro" id="IPR008767">
    <property type="entry name" value="Phage_SPP1_head-tail_adaptor"/>
</dbReference>
<dbReference type="Gene3D" id="2.40.10.270">
    <property type="entry name" value="Bacteriophage SPP1 head-tail adaptor protein"/>
    <property type="match status" value="1"/>
</dbReference>
<name>A0A069APK1_CLODI</name>
<dbReference type="RefSeq" id="WP_021435026.1">
    <property type="nucleotide sequence ID" value="NZ_CAADAL010000019.1"/>
</dbReference>
<protein>
    <recommendedName>
        <fullName evidence="2">Phage head-tail adaptor</fullName>
    </recommendedName>
</protein>
<dbReference type="Pfam" id="PF05521">
    <property type="entry name" value="Phage_HCP"/>
    <property type="match status" value="1"/>
</dbReference>
<reference evidence="1" key="1">
    <citation type="submission" date="2014-07" db="EMBL/GenBank/DDBJ databases">
        <authorList>
            <person name="Monot Marc"/>
        </authorList>
    </citation>
    <scope>NUCLEOTIDE SEQUENCE</scope>
</reference>
<proteinExistence type="predicted"/>
<sequence>MNVGKLTQRIEIQIYGEIENDIGEITKGWSTYKKLWANKSLLRNSNNYVLDKENIEYSYRFKIRYRTDITEAMRIVCNDIIYDIKHVNNIKELNKYETNIDCILYKEGVYNE</sequence>
<dbReference type="NCBIfam" id="TIGR01563">
    <property type="entry name" value="gp16_SPP1"/>
    <property type="match status" value="1"/>
</dbReference>
<evidence type="ECO:0008006" key="2">
    <source>
        <dbReference type="Google" id="ProtNLM"/>
    </source>
</evidence>
<dbReference type="EMBL" id="LK932540">
    <property type="protein sequence ID" value="CDS90441.1"/>
    <property type="molecule type" value="Genomic_DNA"/>
</dbReference>
<evidence type="ECO:0000313" key="1">
    <source>
        <dbReference type="EMBL" id="CDS90441.1"/>
    </source>
</evidence>
<accession>A0A069APK1</accession>
<dbReference type="AlphaFoldDB" id="A0A069APK1"/>
<dbReference type="InterPro" id="IPR038666">
    <property type="entry name" value="SSP1_head-tail_sf"/>
</dbReference>